<keyword evidence="2" id="KW-1185">Reference proteome</keyword>
<dbReference type="InterPro" id="IPR015278">
    <property type="entry name" value="BglII-like"/>
</dbReference>
<organism evidence="1">
    <name type="scientific">Candidatus Moduliflexus flocculans</name>
    <dbReference type="NCBI Taxonomy" id="1499966"/>
    <lineage>
        <taxon>Bacteria</taxon>
        <taxon>Candidatus Moduliflexota</taxon>
        <taxon>Candidatus Moduliflexia</taxon>
        <taxon>Candidatus Moduliflexales</taxon>
        <taxon>Candidatus Moduliflexaceae</taxon>
    </lineage>
</organism>
<reference evidence="1" key="1">
    <citation type="journal article" date="2015" name="PeerJ">
        <title>First genomic representation of candidate bacterial phylum KSB3 points to enhanced environmental sensing as a trigger of wastewater bulking.</title>
        <authorList>
            <person name="Sekiguchi Y."/>
            <person name="Ohashi A."/>
            <person name="Parks D.H."/>
            <person name="Yamauchi T."/>
            <person name="Tyson G.W."/>
            <person name="Hugenholtz P."/>
        </authorList>
    </citation>
    <scope>NUCLEOTIDE SEQUENCE [LARGE SCALE GENOMIC DNA]</scope>
</reference>
<evidence type="ECO:0000313" key="2">
    <source>
        <dbReference type="Proteomes" id="UP000030700"/>
    </source>
</evidence>
<dbReference type="GO" id="GO:0009036">
    <property type="term" value="F:type II site-specific deoxyribonuclease activity"/>
    <property type="evidence" value="ECO:0007669"/>
    <property type="project" value="InterPro"/>
</dbReference>
<keyword evidence="1" id="KW-0378">Hydrolase</keyword>
<dbReference type="STRING" id="1499966.U14_04823"/>
<sequence length="195" mass="22478">MIIAGKYSFNHGEEKILLKYPHLLQEIETIISCVEADRCKTKTSAEKTMPGKLLYSPSKLNAVFKSIFLEKEWTDDKENKVYCDYPTEFYTSAYTPKHPPNSRVRPYRSMDFRKEQLGVEVQFGKYAFMVYNVCAKMTIFRNLGLIDTGVEIVPIKQFADEMSTGVSYFEQFVWDLRQRGVADIDIPVLILGVDA</sequence>
<name>A0A0S6W182_9BACT</name>
<dbReference type="GO" id="GO:0009307">
    <property type="term" value="P:DNA restriction-modification system"/>
    <property type="evidence" value="ECO:0007669"/>
    <property type="project" value="InterPro"/>
</dbReference>
<dbReference type="GO" id="GO:0000287">
    <property type="term" value="F:magnesium ion binding"/>
    <property type="evidence" value="ECO:0007669"/>
    <property type="project" value="InterPro"/>
</dbReference>
<dbReference type="HOGENOM" id="CLU_1480384_0_0_0"/>
<gene>
    <name evidence="1" type="ORF">U14_04823</name>
</gene>
<dbReference type="CDD" id="cd22317">
    <property type="entry name" value="BstYI-like"/>
    <property type="match status" value="1"/>
</dbReference>
<dbReference type="InterPro" id="IPR011338">
    <property type="entry name" value="BamHI/BglII/BstY"/>
</dbReference>
<protein>
    <submittedName>
        <fullName evidence="1">Restriction endonuclease BglII</fullName>
    </submittedName>
</protein>
<keyword evidence="1" id="KW-0255">Endonuclease</keyword>
<evidence type="ECO:0000313" key="1">
    <source>
        <dbReference type="EMBL" id="GAK53557.1"/>
    </source>
</evidence>
<keyword evidence="1" id="KW-0540">Nuclease</keyword>
<dbReference type="GO" id="GO:0003677">
    <property type="term" value="F:DNA binding"/>
    <property type="evidence" value="ECO:0007669"/>
    <property type="project" value="InterPro"/>
</dbReference>
<dbReference type="EMBL" id="DF820459">
    <property type="protein sequence ID" value="GAK53557.1"/>
    <property type="molecule type" value="Genomic_DNA"/>
</dbReference>
<dbReference type="Gene3D" id="3.40.91.20">
    <property type="match status" value="1"/>
</dbReference>
<accession>A0A0S6W182</accession>
<proteinExistence type="predicted"/>
<dbReference type="Pfam" id="PF09195">
    <property type="entry name" value="Endonuc-BglII"/>
    <property type="match status" value="1"/>
</dbReference>
<dbReference type="Proteomes" id="UP000030700">
    <property type="component" value="Unassembled WGS sequence"/>
</dbReference>
<dbReference type="SUPFAM" id="SSF52980">
    <property type="entry name" value="Restriction endonuclease-like"/>
    <property type="match status" value="1"/>
</dbReference>
<dbReference type="AlphaFoldDB" id="A0A0S6W182"/>
<dbReference type="InterPro" id="IPR011335">
    <property type="entry name" value="Restrct_endonuc-II-like"/>
</dbReference>